<dbReference type="RefSeq" id="WP_377138529.1">
    <property type="nucleotide sequence ID" value="NZ_JBHSFI010000006.1"/>
</dbReference>
<evidence type="ECO:0000259" key="1">
    <source>
        <dbReference type="PROSITE" id="PS50943"/>
    </source>
</evidence>
<comment type="caution">
    <text evidence="2">The sequence shown here is derived from an EMBL/GenBank/DDBJ whole genome shotgun (WGS) entry which is preliminary data.</text>
</comment>
<feature type="domain" description="HTH cro/C1-type" evidence="1">
    <location>
        <begin position="47"/>
        <end position="69"/>
    </location>
</feature>
<dbReference type="InterPro" id="IPR010982">
    <property type="entry name" value="Lambda_DNA-bd_dom_sf"/>
</dbReference>
<sequence>MPDLKSVTAISDPEQRAKALSALIDENQTMGQELARLRREALDELLAKGKTQTQLAELLGISRSRISMMLSAGLRPERAFFGSGHLTFAIGSKQEVGRKDPGNMVSVETFAAYQTLASLAKASGLDSDHEVVPQPGFVDLNRPNLVVLGGARILPFVGQVLGADPHLRFANDENGWYVKDLTTGTEYRSPRDKGEATDYAYIGRLPRPDGKGTFLYLAGVHAQGTLGAAQFVADNLKELYRELKARKFSTVIACNFDPDKDREIISTERITPLYRHEGS</sequence>
<dbReference type="Pfam" id="PF13560">
    <property type="entry name" value="HTH_31"/>
    <property type="match status" value="1"/>
</dbReference>
<reference evidence="3" key="1">
    <citation type="journal article" date="2019" name="Int. J. Syst. Evol. Microbiol.">
        <title>The Global Catalogue of Microorganisms (GCM) 10K type strain sequencing project: providing services to taxonomists for standard genome sequencing and annotation.</title>
        <authorList>
            <consortium name="The Broad Institute Genomics Platform"/>
            <consortium name="The Broad Institute Genome Sequencing Center for Infectious Disease"/>
            <person name="Wu L."/>
            <person name="Ma J."/>
        </authorList>
    </citation>
    <scope>NUCLEOTIDE SEQUENCE [LARGE SCALE GENOMIC DNA]</scope>
    <source>
        <strain evidence="3">CCUG 42722</strain>
    </source>
</reference>
<gene>
    <name evidence="2" type="ORF">ACFO6V_20265</name>
</gene>
<dbReference type="EMBL" id="JBHSFI010000006">
    <property type="protein sequence ID" value="MFC4630591.1"/>
    <property type="molecule type" value="Genomic_DNA"/>
</dbReference>
<dbReference type="InterPro" id="IPR001387">
    <property type="entry name" value="Cro/C1-type_HTH"/>
</dbReference>
<evidence type="ECO:0000313" key="3">
    <source>
        <dbReference type="Proteomes" id="UP001596011"/>
    </source>
</evidence>
<dbReference type="CDD" id="cd00093">
    <property type="entry name" value="HTH_XRE"/>
    <property type="match status" value="1"/>
</dbReference>
<organism evidence="2 3">
    <name type="scientific">Promicromonospora alba</name>
    <dbReference type="NCBI Taxonomy" id="1616110"/>
    <lineage>
        <taxon>Bacteria</taxon>
        <taxon>Bacillati</taxon>
        <taxon>Actinomycetota</taxon>
        <taxon>Actinomycetes</taxon>
        <taxon>Micrococcales</taxon>
        <taxon>Promicromonosporaceae</taxon>
        <taxon>Promicromonospora</taxon>
    </lineage>
</organism>
<accession>A0ABV9HLR4</accession>
<protein>
    <submittedName>
        <fullName evidence="2">Helix-turn-helix transcriptional regulator</fullName>
    </submittedName>
</protein>
<proteinExistence type="predicted"/>
<dbReference type="PROSITE" id="PS50943">
    <property type="entry name" value="HTH_CROC1"/>
    <property type="match status" value="1"/>
</dbReference>
<evidence type="ECO:0000313" key="2">
    <source>
        <dbReference type="EMBL" id="MFC4630591.1"/>
    </source>
</evidence>
<name>A0ABV9HLR4_9MICO</name>
<keyword evidence="3" id="KW-1185">Reference proteome</keyword>
<dbReference type="Gene3D" id="1.10.260.40">
    <property type="entry name" value="lambda repressor-like DNA-binding domains"/>
    <property type="match status" value="1"/>
</dbReference>
<dbReference type="Proteomes" id="UP001596011">
    <property type="component" value="Unassembled WGS sequence"/>
</dbReference>
<dbReference type="SUPFAM" id="SSF47413">
    <property type="entry name" value="lambda repressor-like DNA-binding domains"/>
    <property type="match status" value="1"/>
</dbReference>